<comment type="caution">
    <text evidence="1">The sequence shown here is derived from an EMBL/GenBank/DDBJ whole genome shotgun (WGS) entry which is preliminary data.</text>
</comment>
<reference evidence="1" key="2">
    <citation type="submission" date="2023-04" db="EMBL/GenBank/DDBJ databases">
        <authorList>
            <person name="Bruccoleri R.E."/>
            <person name="Oakeley E.J."/>
            <person name="Faust A.-M."/>
            <person name="Dessus-Babus S."/>
            <person name="Altorfer M."/>
            <person name="Burckhardt D."/>
            <person name="Oertli M."/>
            <person name="Naumann U."/>
            <person name="Petersen F."/>
            <person name="Wong J."/>
        </authorList>
    </citation>
    <scope>NUCLEOTIDE SEQUENCE</scope>
    <source>
        <strain evidence="1">GSM-AAB239-AS_SAM_17_03QT</strain>
        <tissue evidence="1">Leaf</tissue>
    </source>
</reference>
<evidence type="ECO:0000313" key="1">
    <source>
        <dbReference type="EMBL" id="KAJ6824158.1"/>
    </source>
</evidence>
<accession>A0AAX6G730</accession>
<evidence type="ECO:0008006" key="3">
    <source>
        <dbReference type="Google" id="ProtNLM"/>
    </source>
</evidence>
<gene>
    <name evidence="1" type="ORF">M6B38_127140</name>
</gene>
<dbReference type="PANTHER" id="PTHR31182">
    <property type="entry name" value="C2 NT-TYPE DOMAIN-CONTAINING PROTEIN"/>
    <property type="match status" value="1"/>
</dbReference>
<proteinExistence type="predicted"/>
<name>A0AAX6G730_IRIPA</name>
<protein>
    <recommendedName>
        <fullName evidence="3">Peptidase S8/S53 domain-containing protein</fullName>
    </recommendedName>
</protein>
<evidence type="ECO:0000313" key="2">
    <source>
        <dbReference type="Proteomes" id="UP001140949"/>
    </source>
</evidence>
<dbReference type="EMBL" id="JANAVB010022525">
    <property type="protein sequence ID" value="KAJ6824158.1"/>
    <property type="molecule type" value="Genomic_DNA"/>
</dbReference>
<dbReference type="Proteomes" id="UP001140949">
    <property type="component" value="Unassembled WGS sequence"/>
</dbReference>
<sequence length="125" mass="14102">MEIVTDVFFASIGIESEKASGGSACTVLAAVVAHWLHDNPESLPPRCKFDDLIREGSLEWRKLCEDEGHREKFLDQHFDLETVLESKVRSLSIVTEMSYVGFFSINGMSDNFEFLQGVMSFDIYG</sequence>
<reference evidence="1" key="1">
    <citation type="journal article" date="2023" name="GigaByte">
        <title>Genome assembly of the bearded iris, Iris pallida Lam.</title>
        <authorList>
            <person name="Bruccoleri R.E."/>
            <person name="Oakeley E.J."/>
            <person name="Faust A.M.E."/>
            <person name="Altorfer M."/>
            <person name="Dessus-Babus S."/>
            <person name="Burckhardt D."/>
            <person name="Oertli M."/>
            <person name="Naumann U."/>
            <person name="Petersen F."/>
            <person name="Wong J."/>
        </authorList>
    </citation>
    <scope>NUCLEOTIDE SEQUENCE</scope>
    <source>
        <strain evidence="1">GSM-AAB239-AS_SAM_17_03QT</strain>
    </source>
</reference>
<organism evidence="1 2">
    <name type="scientific">Iris pallida</name>
    <name type="common">Sweet iris</name>
    <dbReference type="NCBI Taxonomy" id="29817"/>
    <lineage>
        <taxon>Eukaryota</taxon>
        <taxon>Viridiplantae</taxon>
        <taxon>Streptophyta</taxon>
        <taxon>Embryophyta</taxon>
        <taxon>Tracheophyta</taxon>
        <taxon>Spermatophyta</taxon>
        <taxon>Magnoliopsida</taxon>
        <taxon>Liliopsida</taxon>
        <taxon>Asparagales</taxon>
        <taxon>Iridaceae</taxon>
        <taxon>Iridoideae</taxon>
        <taxon>Irideae</taxon>
        <taxon>Iris</taxon>
    </lineage>
</organism>
<dbReference type="PANTHER" id="PTHR31182:SF21">
    <property type="entry name" value="C2 NT-TYPE DOMAIN-CONTAINING PROTEIN"/>
    <property type="match status" value="1"/>
</dbReference>
<keyword evidence="2" id="KW-1185">Reference proteome</keyword>
<dbReference type="AlphaFoldDB" id="A0AAX6G730"/>